<gene>
    <name evidence="2" type="ORF">PUN28_019597</name>
</gene>
<comment type="caution">
    <text evidence="2">The sequence shown here is derived from an EMBL/GenBank/DDBJ whole genome shotgun (WGS) entry which is preliminary data.</text>
</comment>
<keyword evidence="3" id="KW-1185">Reference proteome</keyword>
<protein>
    <submittedName>
        <fullName evidence="2">Uncharacterized protein</fullName>
    </submittedName>
</protein>
<proteinExistence type="predicted"/>
<feature type="region of interest" description="Disordered" evidence="1">
    <location>
        <begin position="38"/>
        <end position="81"/>
    </location>
</feature>
<accession>A0AAW2EBJ0</accession>
<evidence type="ECO:0000313" key="3">
    <source>
        <dbReference type="Proteomes" id="UP001430953"/>
    </source>
</evidence>
<reference evidence="2 3" key="1">
    <citation type="submission" date="2023-03" db="EMBL/GenBank/DDBJ databases">
        <title>High recombination rates correlate with genetic variation in Cardiocondyla obscurior ants.</title>
        <authorList>
            <person name="Errbii M."/>
        </authorList>
    </citation>
    <scope>NUCLEOTIDE SEQUENCE [LARGE SCALE GENOMIC DNA]</scope>
    <source>
        <strain evidence="2">Alpha-2009</strain>
        <tissue evidence="2">Whole body</tissue>
    </source>
</reference>
<dbReference type="AlphaFoldDB" id="A0AAW2EBJ0"/>
<organism evidence="2 3">
    <name type="scientific">Cardiocondyla obscurior</name>
    <dbReference type="NCBI Taxonomy" id="286306"/>
    <lineage>
        <taxon>Eukaryota</taxon>
        <taxon>Metazoa</taxon>
        <taxon>Ecdysozoa</taxon>
        <taxon>Arthropoda</taxon>
        <taxon>Hexapoda</taxon>
        <taxon>Insecta</taxon>
        <taxon>Pterygota</taxon>
        <taxon>Neoptera</taxon>
        <taxon>Endopterygota</taxon>
        <taxon>Hymenoptera</taxon>
        <taxon>Apocrita</taxon>
        <taxon>Aculeata</taxon>
        <taxon>Formicoidea</taxon>
        <taxon>Formicidae</taxon>
        <taxon>Myrmicinae</taxon>
        <taxon>Cardiocondyla</taxon>
    </lineage>
</organism>
<feature type="compositionally biased region" description="Basic residues" evidence="1">
    <location>
        <begin position="42"/>
        <end position="58"/>
    </location>
</feature>
<evidence type="ECO:0000256" key="1">
    <source>
        <dbReference type="SAM" id="MobiDB-lite"/>
    </source>
</evidence>
<sequence length="81" mass="9413">MQLYRDADDQSNALVLSYPRPPRRRVGQAYLRAVEISLTQASRRRLPRSPKKKKKKKNTATEKAARGYTSRRSLRDTRPSI</sequence>
<evidence type="ECO:0000313" key="2">
    <source>
        <dbReference type="EMBL" id="KAL0100340.1"/>
    </source>
</evidence>
<dbReference type="EMBL" id="JADYXP020000026">
    <property type="protein sequence ID" value="KAL0100340.1"/>
    <property type="molecule type" value="Genomic_DNA"/>
</dbReference>
<dbReference type="Proteomes" id="UP001430953">
    <property type="component" value="Unassembled WGS sequence"/>
</dbReference>
<name>A0AAW2EBJ0_9HYME</name>